<evidence type="ECO:0000256" key="1">
    <source>
        <dbReference type="ARBA" id="ARBA00004651"/>
    </source>
</evidence>
<evidence type="ECO:0000256" key="6">
    <source>
        <dbReference type="ARBA" id="ARBA00038076"/>
    </source>
</evidence>
<feature type="transmembrane region" description="Helical" evidence="7">
    <location>
        <begin position="755"/>
        <end position="781"/>
    </location>
</feature>
<gene>
    <name evidence="9" type="ordered locus">RER_11320</name>
</gene>
<dbReference type="eggNOG" id="COG0577">
    <property type="taxonomic scope" value="Bacteria"/>
</dbReference>
<feature type="transmembrane region" description="Helical" evidence="7">
    <location>
        <begin position="342"/>
        <end position="363"/>
    </location>
</feature>
<dbReference type="Pfam" id="PF02687">
    <property type="entry name" value="FtsX"/>
    <property type="match status" value="2"/>
</dbReference>
<feature type="transmembrane region" description="Helical" evidence="7">
    <location>
        <begin position="702"/>
        <end position="724"/>
    </location>
</feature>
<reference evidence="10" key="1">
    <citation type="submission" date="2005-03" db="EMBL/GenBank/DDBJ databases">
        <title>Comparison of the complete genome sequences of Rhodococcus erythropolis PR4 and Rhodococcus opacus B4.</title>
        <authorList>
            <person name="Takarada H."/>
            <person name="Sekine M."/>
            <person name="Hosoyama A."/>
            <person name="Yamada R."/>
            <person name="Fujisawa T."/>
            <person name="Omata S."/>
            <person name="Shimizu A."/>
            <person name="Tsukatani N."/>
            <person name="Tanikawa S."/>
            <person name="Fujita N."/>
            <person name="Harayama S."/>
        </authorList>
    </citation>
    <scope>NUCLEOTIDE SEQUENCE [LARGE SCALE GENOMIC DNA]</scope>
    <source>
        <strain evidence="10">PR4 / NBRC 100887</strain>
    </source>
</reference>
<evidence type="ECO:0000259" key="8">
    <source>
        <dbReference type="Pfam" id="PF02687"/>
    </source>
</evidence>
<feature type="domain" description="ABC3 transporter permease C-terminal" evidence="8">
    <location>
        <begin position="254"/>
        <end position="375"/>
    </location>
</feature>
<evidence type="ECO:0000256" key="3">
    <source>
        <dbReference type="ARBA" id="ARBA00022692"/>
    </source>
</evidence>
<keyword evidence="5 7" id="KW-0472">Membrane</keyword>
<protein>
    <submittedName>
        <fullName evidence="9">Putative ABC transporter permease protein</fullName>
    </submittedName>
</protein>
<comment type="subcellular location">
    <subcellularLocation>
        <location evidence="1">Cell membrane</location>
        <topology evidence="1">Multi-pass membrane protein</topology>
    </subcellularLocation>
</comment>
<reference evidence="9 10" key="2">
    <citation type="journal article" date="2006" name="Environ. Microbiol.">
        <title>Sequence analysis of three plasmids harboured in Rhodococcus erythropolis strain PR4.</title>
        <authorList>
            <person name="Sekine M."/>
            <person name="Tanikawa S."/>
            <person name="Omata S."/>
            <person name="Saito M."/>
            <person name="Fujisawa T."/>
            <person name="Tsukatani N."/>
            <person name="Tajima T."/>
            <person name="Sekigawa T."/>
            <person name="Kosugi H."/>
            <person name="Matsuo Y."/>
            <person name="Nishiko R."/>
            <person name="Imamura K."/>
            <person name="Ito M."/>
            <person name="Narita H."/>
            <person name="Tago S."/>
            <person name="Fujita N."/>
            <person name="Harayama S."/>
        </authorList>
    </citation>
    <scope>NUCLEOTIDE SEQUENCE [LARGE SCALE GENOMIC DNA]</scope>
    <source>
        <strain evidence="10">PR4 / NBRC 100887</strain>
    </source>
</reference>
<dbReference type="KEGG" id="rer:RER_11320"/>
<dbReference type="HOGENOM" id="CLU_012341_2_0_11"/>
<feature type="transmembrane region" description="Helical" evidence="7">
    <location>
        <begin position="303"/>
        <end position="322"/>
    </location>
</feature>
<dbReference type="GO" id="GO:0005886">
    <property type="term" value="C:plasma membrane"/>
    <property type="evidence" value="ECO:0007669"/>
    <property type="project" value="UniProtKB-SubCell"/>
</dbReference>
<keyword evidence="2" id="KW-1003">Cell membrane</keyword>
<feature type="transmembrane region" description="Helical" evidence="7">
    <location>
        <begin position="475"/>
        <end position="494"/>
    </location>
</feature>
<comment type="similarity">
    <text evidence="6">Belongs to the ABC-4 integral membrane protein family.</text>
</comment>
<accession>C0ZRU0</accession>
<dbReference type="AlphaFoldDB" id="C0ZRU0"/>
<proteinExistence type="inferred from homology"/>
<keyword evidence="3 7" id="KW-0812">Transmembrane</keyword>
<evidence type="ECO:0000256" key="5">
    <source>
        <dbReference type="ARBA" id="ARBA00023136"/>
    </source>
</evidence>
<feature type="transmembrane region" description="Helical" evidence="7">
    <location>
        <begin position="248"/>
        <end position="271"/>
    </location>
</feature>
<dbReference type="PANTHER" id="PTHR30572">
    <property type="entry name" value="MEMBRANE COMPONENT OF TRANSPORTER-RELATED"/>
    <property type="match status" value="1"/>
</dbReference>
<name>C0ZRU0_RHOE4</name>
<dbReference type="eggNOG" id="COG4591">
    <property type="taxonomic scope" value="Bacteria"/>
</dbReference>
<dbReference type="GO" id="GO:0022857">
    <property type="term" value="F:transmembrane transporter activity"/>
    <property type="evidence" value="ECO:0007669"/>
    <property type="project" value="TreeGrafter"/>
</dbReference>
<dbReference type="InterPro" id="IPR003838">
    <property type="entry name" value="ABC3_permease_C"/>
</dbReference>
<evidence type="ECO:0000256" key="7">
    <source>
        <dbReference type="SAM" id="Phobius"/>
    </source>
</evidence>
<feature type="transmembrane region" description="Helical" evidence="7">
    <location>
        <begin position="426"/>
        <end position="446"/>
    </location>
</feature>
<evidence type="ECO:0000313" key="9">
    <source>
        <dbReference type="EMBL" id="BAH31840.1"/>
    </source>
</evidence>
<feature type="domain" description="ABC3 transporter permease C-terminal" evidence="8">
    <location>
        <begin position="706"/>
        <end position="821"/>
    </location>
</feature>
<dbReference type="PANTHER" id="PTHR30572:SF4">
    <property type="entry name" value="ABC TRANSPORTER PERMEASE YTRF"/>
    <property type="match status" value="1"/>
</dbReference>
<evidence type="ECO:0000256" key="2">
    <source>
        <dbReference type="ARBA" id="ARBA00022475"/>
    </source>
</evidence>
<feature type="transmembrane region" description="Helical" evidence="7">
    <location>
        <begin position="793"/>
        <end position="812"/>
    </location>
</feature>
<keyword evidence="4 7" id="KW-1133">Transmembrane helix</keyword>
<evidence type="ECO:0000256" key="4">
    <source>
        <dbReference type="ARBA" id="ARBA00022989"/>
    </source>
</evidence>
<organism evidence="9 10">
    <name type="scientific">Rhodococcus erythropolis (strain PR4 / NBRC 100887)</name>
    <dbReference type="NCBI Taxonomy" id="234621"/>
    <lineage>
        <taxon>Bacteria</taxon>
        <taxon>Bacillati</taxon>
        <taxon>Actinomycetota</taxon>
        <taxon>Actinomycetes</taxon>
        <taxon>Mycobacteriales</taxon>
        <taxon>Nocardiaceae</taxon>
        <taxon>Rhodococcus</taxon>
        <taxon>Rhodococcus erythropolis group</taxon>
    </lineage>
</organism>
<evidence type="ECO:0000313" key="10">
    <source>
        <dbReference type="Proteomes" id="UP000002204"/>
    </source>
</evidence>
<dbReference type="Proteomes" id="UP000002204">
    <property type="component" value="Chromosome"/>
</dbReference>
<feature type="transmembrane region" description="Helical" evidence="7">
    <location>
        <begin position="394"/>
        <end position="414"/>
    </location>
</feature>
<dbReference type="InterPro" id="IPR050250">
    <property type="entry name" value="Macrolide_Exporter_MacB"/>
</dbReference>
<dbReference type="EMBL" id="AP008957">
    <property type="protein sequence ID" value="BAH31840.1"/>
    <property type="molecule type" value="Genomic_DNA"/>
</dbReference>
<sequence>MMMKAHTFAHLKAHRSGFVAVFVSVFCAALLTCGLGVLLESGVRGGVSPHLYAGADAVVSAPQALEVKEDADQPFAERVLLDGDTVRKLDALDVTVVPDISVPVSTAEGVVLDAHPWNTAQLAPYSLTEGRAPQSRDEVVSTTGAALGERITLAHGAIADEYTVVGTADSASVPSPDRPALVFLDDAEAERLWPHQNAVTAVGLIAPEGVDAAALARDALAGTGAEVSTGTARGGIEFLDAGAARTQLIVLCASFAGLALMVSMFVVSSTLSLSINARRREFALLRAIGATTRQVHVMIGREVLLVAAAAAALGAVPGYLLARFLGAQFADAGVMPTDFALAYSPLPAIAAFLICVLTARAAAAIAARRPAKLDPVEALRESESGPAKLSRGRIVTGLIFGAAGLSACILPAFLPGSVAAAGAGSSALLLIFSVALLGPLLVRGIIKVIGGPLRRSGSASKVLAAANAESNSRRLSSAVVPLALAIALGSVQFFSQSTVAAEATNQSIKGVTADLIVGAPAGIAPSLLDSIASVPGVSAANPVVRSQVLPVPSGEEGGSADSAIAAQGIDAASADATLDLAVTEGDLSALTGDTVAVSEDGAFTLGAEVGQRVDLYLGDGTLVHPMVVAKYGRGLGFGDVTMPIQTLRQHSTDALIDTVLVAAEPGRSAEVQQSLRSFPSIAAMNQDQFGAAGEDQRRMQSWVSILAVLVLLGYLAVAVVNTLVAATAERSREFALLQLVGSRTRQVRAMMRIESLMVVGIAVVVGSLIALPPLMGIAVAVSGQPIPAISPAIYGSIVAVTAVLGFVSIAIPTRAALRKNPMDGVRNH</sequence>